<evidence type="ECO:0000313" key="2">
    <source>
        <dbReference type="Proteomes" id="UP000019141"/>
    </source>
</evidence>
<protein>
    <recommendedName>
        <fullName evidence="3">Type I restriction enzyme R protein N-terminal domain-containing protein</fullName>
    </recommendedName>
</protein>
<accession>W4L5L7</accession>
<evidence type="ECO:0000313" key="1">
    <source>
        <dbReference type="EMBL" id="ETW92631.1"/>
    </source>
</evidence>
<keyword evidence="2" id="KW-1185">Reference proteome</keyword>
<sequence>MSENKILQADASYTFRSYFELPNDTDEILAELGYSFALARLDLPRTNREIDRLPELRQQLEETLPYVSLNSEAAKREILIAPVLARVAVTCRLMLRIEYPLKVSDQLQGTLDYLMRAKHSLVVVEAKRDDLTRGFTQLAAEMIALSMLDDAPEILYGAVTMGHIWVFGHLAPQTRLITRDMSAYQLPDDLEELVGILVGILE</sequence>
<gene>
    <name evidence="1" type="ORF">ETSY1_42820</name>
</gene>
<dbReference type="PATRIC" id="fig|1429438.4.peg.7993"/>
<dbReference type="EMBL" id="AZHW01001417">
    <property type="protein sequence ID" value="ETW92631.1"/>
    <property type="molecule type" value="Genomic_DNA"/>
</dbReference>
<organism evidence="1 2">
    <name type="scientific">Entotheonella factor</name>
    <dbReference type="NCBI Taxonomy" id="1429438"/>
    <lineage>
        <taxon>Bacteria</taxon>
        <taxon>Pseudomonadati</taxon>
        <taxon>Nitrospinota/Tectimicrobiota group</taxon>
        <taxon>Candidatus Tectimicrobiota</taxon>
        <taxon>Candidatus Entotheonellia</taxon>
        <taxon>Candidatus Entotheonellales</taxon>
        <taxon>Candidatus Entotheonellaceae</taxon>
        <taxon>Candidatus Entotheonella</taxon>
    </lineage>
</organism>
<dbReference type="HOGENOM" id="CLU_1352712_0_0_7"/>
<name>W4L5L7_ENTF1</name>
<evidence type="ECO:0008006" key="3">
    <source>
        <dbReference type="Google" id="ProtNLM"/>
    </source>
</evidence>
<dbReference type="Proteomes" id="UP000019141">
    <property type="component" value="Unassembled WGS sequence"/>
</dbReference>
<comment type="caution">
    <text evidence="1">The sequence shown here is derived from an EMBL/GenBank/DDBJ whole genome shotgun (WGS) entry which is preliminary data.</text>
</comment>
<dbReference type="AlphaFoldDB" id="W4L5L7"/>
<proteinExistence type="predicted"/>
<reference evidence="1 2" key="1">
    <citation type="journal article" date="2014" name="Nature">
        <title>An environmental bacterial taxon with a large and distinct metabolic repertoire.</title>
        <authorList>
            <person name="Wilson M.C."/>
            <person name="Mori T."/>
            <person name="Ruckert C."/>
            <person name="Uria A.R."/>
            <person name="Helf M.J."/>
            <person name="Takada K."/>
            <person name="Gernert C."/>
            <person name="Steffens U.A."/>
            <person name="Heycke N."/>
            <person name="Schmitt S."/>
            <person name="Rinke C."/>
            <person name="Helfrich E.J."/>
            <person name="Brachmann A.O."/>
            <person name="Gurgui C."/>
            <person name="Wakimoto T."/>
            <person name="Kracht M."/>
            <person name="Crusemann M."/>
            <person name="Hentschel U."/>
            <person name="Abe I."/>
            <person name="Matsunaga S."/>
            <person name="Kalinowski J."/>
            <person name="Takeyama H."/>
            <person name="Piel J."/>
        </authorList>
    </citation>
    <scope>NUCLEOTIDE SEQUENCE [LARGE SCALE GENOMIC DNA]</scope>
    <source>
        <strain evidence="2">TSY1</strain>
    </source>
</reference>